<dbReference type="OrthoDB" id="5966560at2759"/>
<evidence type="ECO:0000313" key="2">
    <source>
        <dbReference type="Proteomes" id="UP000230750"/>
    </source>
</evidence>
<proteinExistence type="predicted"/>
<dbReference type="Proteomes" id="UP000230750">
    <property type="component" value="Unassembled WGS sequence"/>
</dbReference>
<name>A0A2G8KBG4_STIJA</name>
<evidence type="ECO:0000313" key="1">
    <source>
        <dbReference type="EMBL" id="PIK45331.1"/>
    </source>
</evidence>
<accession>A0A2G8KBG4</accession>
<comment type="caution">
    <text evidence="1">The sequence shown here is derived from an EMBL/GenBank/DDBJ whole genome shotgun (WGS) entry which is preliminary data.</text>
</comment>
<dbReference type="PANTHER" id="PTHR37162:SF10">
    <property type="entry name" value="DUF4371 DOMAIN-CONTAINING PROTEIN"/>
    <property type="match status" value="1"/>
</dbReference>
<organism evidence="1 2">
    <name type="scientific">Stichopus japonicus</name>
    <name type="common">Sea cucumber</name>
    <dbReference type="NCBI Taxonomy" id="307972"/>
    <lineage>
        <taxon>Eukaryota</taxon>
        <taxon>Metazoa</taxon>
        <taxon>Echinodermata</taxon>
        <taxon>Eleutherozoa</taxon>
        <taxon>Echinozoa</taxon>
        <taxon>Holothuroidea</taxon>
        <taxon>Aspidochirotacea</taxon>
        <taxon>Aspidochirotida</taxon>
        <taxon>Stichopodidae</taxon>
        <taxon>Apostichopus</taxon>
    </lineage>
</organism>
<dbReference type="EMBL" id="MRZV01000718">
    <property type="protein sequence ID" value="PIK45331.1"/>
    <property type="molecule type" value="Genomic_DNA"/>
</dbReference>
<dbReference type="AlphaFoldDB" id="A0A2G8KBG4"/>
<gene>
    <name evidence="1" type="ORF">BSL78_17796</name>
</gene>
<evidence type="ECO:0008006" key="3">
    <source>
        <dbReference type="Google" id="ProtNLM"/>
    </source>
</evidence>
<protein>
    <recommendedName>
        <fullName evidence="3">HAT C-terminal dimerisation domain-containing protein</fullName>
    </recommendedName>
</protein>
<keyword evidence="2" id="KW-1185">Reference proteome</keyword>
<reference evidence="1 2" key="1">
    <citation type="journal article" date="2017" name="PLoS Biol.">
        <title>The sea cucumber genome provides insights into morphological evolution and visceral regeneration.</title>
        <authorList>
            <person name="Zhang X."/>
            <person name="Sun L."/>
            <person name="Yuan J."/>
            <person name="Sun Y."/>
            <person name="Gao Y."/>
            <person name="Zhang L."/>
            <person name="Li S."/>
            <person name="Dai H."/>
            <person name="Hamel J.F."/>
            <person name="Liu C."/>
            <person name="Yu Y."/>
            <person name="Liu S."/>
            <person name="Lin W."/>
            <person name="Guo K."/>
            <person name="Jin S."/>
            <person name="Xu P."/>
            <person name="Storey K.B."/>
            <person name="Huan P."/>
            <person name="Zhang T."/>
            <person name="Zhou Y."/>
            <person name="Zhang J."/>
            <person name="Lin C."/>
            <person name="Li X."/>
            <person name="Xing L."/>
            <person name="Huo D."/>
            <person name="Sun M."/>
            <person name="Wang L."/>
            <person name="Mercier A."/>
            <person name="Li F."/>
            <person name="Yang H."/>
            <person name="Xiang J."/>
        </authorList>
    </citation>
    <scope>NUCLEOTIDE SEQUENCE [LARGE SCALE GENOMIC DNA]</scope>
    <source>
        <strain evidence="1">Shaxun</strain>
        <tissue evidence="1">Muscle</tissue>
    </source>
</reference>
<sequence length="236" mass="27691">MVIKSSASLKECHYNDRNNERSDADLILGHEVADFIKCHEFSEDQLEEFYTAVRNYFMSVCSYVIATFPFNDEVLQHAMVADKDKRLEVNFSSVSYFVDRFKFMQDELDDLQVEFAHYQVDDELDMSESTADYFWAELSQQKNKATGAVKYKHLPRVMLMILTVDHSNAQDERIFSVVRKNATEFRPNLSTEVLSKSLTSKLYWQEAGVPCYKRELNRELLQKCKKATMEYNKRSM</sequence>
<dbReference type="PANTHER" id="PTHR37162">
    <property type="entry name" value="HAT FAMILY DIMERISATION DOMAINCONTAINING PROTEIN-RELATED"/>
    <property type="match status" value="1"/>
</dbReference>